<feature type="binding site" evidence="9">
    <location>
        <begin position="20"/>
        <end position="21"/>
    </location>
    <ligand>
        <name>ATP</name>
        <dbReference type="ChEBI" id="CHEBI:30616"/>
    </ligand>
</feature>
<comment type="similarity">
    <text evidence="9">Belongs to the bacterial CoaD family.</text>
</comment>
<comment type="caution">
    <text evidence="11">The sequence shown here is derived from an EMBL/GenBank/DDBJ whole genome shotgun (WGS) entry which is preliminary data.</text>
</comment>
<feature type="binding site" evidence="9">
    <location>
        <position position="86"/>
    </location>
    <ligand>
        <name>substrate</name>
    </ligand>
</feature>
<dbReference type="CDD" id="cd02163">
    <property type="entry name" value="PPAT"/>
    <property type="match status" value="1"/>
</dbReference>
<evidence type="ECO:0000256" key="1">
    <source>
        <dbReference type="ARBA" id="ARBA00022490"/>
    </source>
</evidence>
<keyword evidence="7 9" id="KW-0173">Coenzyme A biosynthesis</keyword>
<dbReference type="Proteomes" id="UP000321287">
    <property type="component" value="Unassembled WGS sequence"/>
</dbReference>
<accession>A0AAN4R341</accession>
<gene>
    <name evidence="9 11" type="primary">coaD</name>
    <name evidence="11" type="ORF">ABO01nite_18270</name>
</gene>
<keyword evidence="1 9" id="KW-0963">Cytoplasm</keyword>
<comment type="catalytic activity">
    <reaction evidence="8 9">
        <text>(R)-4'-phosphopantetheine + ATP + H(+) = 3'-dephospho-CoA + diphosphate</text>
        <dbReference type="Rhea" id="RHEA:19801"/>
        <dbReference type="ChEBI" id="CHEBI:15378"/>
        <dbReference type="ChEBI" id="CHEBI:30616"/>
        <dbReference type="ChEBI" id="CHEBI:33019"/>
        <dbReference type="ChEBI" id="CHEBI:57328"/>
        <dbReference type="ChEBI" id="CHEBI:61723"/>
        <dbReference type="EC" id="2.7.7.3"/>
    </reaction>
</comment>
<dbReference type="EMBL" id="BJVS01000004">
    <property type="protein sequence ID" value="GEL53820.1"/>
    <property type="molecule type" value="Genomic_DNA"/>
</dbReference>
<proteinExistence type="inferred from homology"/>
<evidence type="ECO:0000256" key="6">
    <source>
        <dbReference type="ARBA" id="ARBA00022842"/>
    </source>
</evidence>
<comment type="pathway">
    <text evidence="9">Cofactor biosynthesis; coenzyme A biosynthesis; CoA from (R)-pantothenate: step 4/5.</text>
</comment>
<dbReference type="HAMAP" id="MF_00151">
    <property type="entry name" value="PPAT_bact"/>
    <property type="match status" value="1"/>
</dbReference>
<dbReference type="AlphaFoldDB" id="A0AAN4R341"/>
<dbReference type="PANTHER" id="PTHR21342">
    <property type="entry name" value="PHOSPHOPANTETHEINE ADENYLYLTRANSFERASE"/>
    <property type="match status" value="1"/>
</dbReference>
<keyword evidence="6 9" id="KW-0460">Magnesium</keyword>
<feature type="binding site" evidence="9">
    <location>
        <position position="20"/>
    </location>
    <ligand>
        <name>substrate</name>
    </ligand>
</feature>
<dbReference type="EC" id="2.7.7.3" evidence="9"/>
<feature type="binding site" evidence="9">
    <location>
        <position position="100"/>
    </location>
    <ligand>
        <name>substrate</name>
    </ligand>
</feature>
<dbReference type="GeneID" id="78227561"/>
<evidence type="ECO:0000259" key="10">
    <source>
        <dbReference type="Pfam" id="PF01467"/>
    </source>
</evidence>
<comment type="function">
    <text evidence="9">Reversibly transfers an adenylyl group from ATP to 4'-phosphopantetheine, yielding dephospho-CoA (dPCoA) and pyrophosphate.</text>
</comment>
<comment type="cofactor">
    <cofactor evidence="9">
        <name>Mg(2+)</name>
        <dbReference type="ChEBI" id="CHEBI:18420"/>
    </cofactor>
</comment>
<dbReference type="InterPro" id="IPR001980">
    <property type="entry name" value="PPAT"/>
</dbReference>
<dbReference type="InterPro" id="IPR014729">
    <property type="entry name" value="Rossmann-like_a/b/a_fold"/>
</dbReference>
<dbReference type="NCBIfam" id="TIGR01510">
    <property type="entry name" value="coaD_prev_kdtB"/>
    <property type="match status" value="1"/>
</dbReference>
<organism evidence="11 12">
    <name type="scientific">Asaia bogorensis NBRC 16594</name>
    <dbReference type="NCBI Taxonomy" id="1231624"/>
    <lineage>
        <taxon>Bacteria</taxon>
        <taxon>Pseudomonadati</taxon>
        <taxon>Pseudomonadota</taxon>
        <taxon>Alphaproteobacteria</taxon>
        <taxon>Acetobacterales</taxon>
        <taxon>Acetobacteraceae</taxon>
        <taxon>Asaia</taxon>
    </lineage>
</organism>
<keyword evidence="2 9" id="KW-0808">Transferase</keyword>
<feature type="binding site" evidence="9">
    <location>
        <begin position="101"/>
        <end position="103"/>
    </location>
    <ligand>
        <name>ATP</name>
        <dbReference type="ChEBI" id="CHEBI:30616"/>
    </ligand>
</feature>
<feature type="binding site" evidence="9">
    <location>
        <position position="28"/>
    </location>
    <ligand>
        <name>ATP</name>
        <dbReference type="ChEBI" id="CHEBI:30616"/>
    </ligand>
</feature>
<name>A0AAN4R341_9PROT</name>
<reference evidence="11 12" key="1">
    <citation type="submission" date="2019-07" db="EMBL/GenBank/DDBJ databases">
        <title>Whole genome shotgun sequence of Asaia bogorensis NBRC 16594.</title>
        <authorList>
            <person name="Hosoyama A."/>
            <person name="Uohara A."/>
            <person name="Ohji S."/>
            <person name="Ichikawa N."/>
        </authorList>
    </citation>
    <scope>NUCLEOTIDE SEQUENCE [LARGE SCALE GENOMIC DNA]</scope>
    <source>
        <strain evidence="11 12">NBRC 16594</strain>
    </source>
</reference>
<sequence>MTVQTDASSNGQRVGFYPGTFDPFTLGHLDIAHRALNLVDHLVIGVALNPGKAPRLSIDERCACITETFALEGITQVSVVAFSTLMVDAARAQKARFIIRGLRSESDLTSEMPMAAINRNLAPDLETIFLTAREEHRLIASSLVRELLAYGGDIRPYVPENIARHLLPNATEKPT</sequence>
<comment type="subunit">
    <text evidence="9">Homohexamer.</text>
</comment>
<evidence type="ECO:0000256" key="9">
    <source>
        <dbReference type="HAMAP-Rule" id="MF_00151"/>
    </source>
</evidence>
<feature type="binding site" evidence="9">
    <location>
        <begin position="136"/>
        <end position="142"/>
    </location>
    <ligand>
        <name>ATP</name>
        <dbReference type="ChEBI" id="CHEBI:30616"/>
    </ligand>
</feature>
<evidence type="ECO:0000256" key="8">
    <source>
        <dbReference type="ARBA" id="ARBA00029346"/>
    </source>
</evidence>
<dbReference type="GO" id="GO:0015937">
    <property type="term" value="P:coenzyme A biosynthetic process"/>
    <property type="evidence" value="ECO:0007669"/>
    <property type="project" value="UniProtKB-UniRule"/>
</dbReference>
<evidence type="ECO:0000256" key="3">
    <source>
        <dbReference type="ARBA" id="ARBA00022695"/>
    </source>
</evidence>
<dbReference type="GO" id="GO:0005737">
    <property type="term" value="C:cytoplasm"/>
    <property type="evidence" value="ECO:0007669"/>
    <property type="project" value="UniProtKB-SubCell"/>
</dbReference>
<dbReference type="NCBIfam" id="TIGR00125">
    <property type="entry name" value="cyt_tran_rel"/>
    <property type="match status" value="1"/>
</dbReference>
<protein>
    <recommendedName>
        <fullName evidence="9">Phosphopantetheine adenylyltransferase</fullName>
        <ecNumber evidence="9">2.7.7.3</ecNumber>
    </recommendedName>
    <alternativeName>
        <fullName evidence="9">Dephospho-CoA pyrophosphorylase</fullName>
    </alternativeName>
    <alternativeName>
        <fullName evidence="9">Pantetheine-phosphate adenylyltransferase</fullName>
        <shortName evidence="9">PPAT</shortName>
    </alternativeName>
</protein>
<evidence type="ECO:0000313" key="11">
    <source>
        <dbReference type="EMBL" id="GEL53820.1"/>
    </source>
</evidence>
<keyword evidence="3 9" id="KW-0548">Nucleotidyltransferase</keyword>
<dbReference type="PANTHER" id="PTHR21342:SF1">
    <property type="entry name" value="PHOSPHOPANTETHEINE ADENYLYLTRANSFERASE"/>
    <property type="match status" value="1"/>
</dbReference>
<feature type="binding site" evidence="9">
    <location>
        <position position="111"/>
    </location>
    <ligand>
        <name>ATP</name>
        <dbReference type="ChEBI" id="CHEBI:30616"/>
    </ligand>
</feature>
<comment type="subcellular location">
    <subcellularLocation>
        <location evidence="9">Cytoplasm</location>
    </subcellularLocation>
</comment>
<keyword evidence="5 9" id="KW-0067">ATP-binding</keyword>
<keyword evidence="4 9" id="KW-0547">Nucleotide-binding</keyword>
<dbReference type="PRINTS" id="PR01020">
    <property type="entry name" value="LPSBIOSNTHSS"/>
</dbReference>
<evidence type="ECO:0000313" key="12">
    <source>
        <dbReference type="Proteomes" id="UP000321287"/>
    </source>
</evidence>
<dbReference type="Gene3D" id="3.40.50.620">
    <property type="entry name" value="HUPs"/>
    <property type="match status" value="1"/>
</dbReference>
<evidence type="ECO:0000256" key="2">
    <source>
        <dbReference type="ARBA" id="ARBA00022679"/>
    </source>
</evidence>
<dbReference type="RefSeq" id="WP_062165406.1">
    <property type="nucleotide sequence ID" value="NZ_AP014690.1"/>
</dbReference>
<evidence type="ECO:0000256" key="4">
    <source>
        <dbReference type="ARBA" id="ARBA00022741"/>
    </source>
</evidence>
<dbReference type="GO" id="GO:0004595">
    <property type="term" value="F:pantetheine-phosphate adenylyltransferase activity"/>
    <property type="evidence" value="ECO:0007669"/>
    <property type="project" value="UniProtKB-UniRule"/>
</dbReference>
<dbReference type="GO" id="GO:0005524">
    <property type="term" value="F:ATP binding"/>
    <property type="evidence" value="ECO:0007669"/>
    <property type="project" value="UniProtKB-KW"/>
</dbReference>
<dbReference type="SUPFAM" id="SSF52374">
    <property type="entry name" value="Nucleotidylyl transferase"/>
    <property type="match status" value="1"/>
</dbReference>
<feature type="domain" description="Cytidyltransferase-like" evidence="10">
    <location>
        <begin position="16"/>
        <end position="146"/>
    </location>
</feature>
<dbReference type="Pfam" id="PF01467">
    <property type="entry name" value="CTP_transf_like"/>
    <property type="match status" value="1"/>
</dbReference>
<keyword evidence="12" id="KW-1185">Reference proteome</keyword>
<feature type="site" description="Transition state stabilizer" evidence="9">
    <location>
        <position position="28"/>
    </location>
</feature>
<evidence type="ECO:0000256" key="7">
    <source>
        <dbReference type="ARBA" id="ARBA00022993"/>
    </source>
</evidence>
<evidence type="ECO:0000256" key="5">
    <source>
        <dbReference type="ARBA" id="ARBA00022840"/>
    </source>
</evidence>
<feature type="binding site" evidence="9">
    <location>
        <position position="52"/>
    </location>
    <ligand>
        <name>substrate</name>
    </ligand>
</feature>
<dbReference type="InterPro" id="IPR004821">
    <property type="entry name" value="Cyt_trans-like"/>
</dbReference>